<evidence type="ECO:0000313" key="1">
    <source>
        <dbReference type="EMBL" id="KAJ8623931.1"/>
    </source>
</evidence>
<dbReference type="EMBL" id="CM056819">
    <property type="protein sequence ID" value="KAJ8623931.1"/>
    <property type="molecule type" value="Genomic_DNA"/>
</dbReference>
<protein>
    <submittedName>
        <fullName evidence="1">Uncharacterized protein</fullName>
    </submittedName>
</protein>
<keyword evidence="2" id="KW-1185">Reference proteome</keyword>
<organism evidence="1 2">
    <name type="scientific">Persea americana</name>
    <name type="common">Avocado</name>
    <dbReference type="NCBI Taxonomy" id="3435"/>
    <lineage>
        <taxon>Eukaryota</taxon>
        <taxon>Viridiplantae</taxon>
        <taxon>Streptophyta</taxon>
        <taxon>Embryophyta</taxon>
        <taxon>Tracheophyta</taxon>
        <taxon>Spermatophyta</taxon>
        <taxon>Magnoliopsida</taxon>
        <taxon>Magnoliidae</taxon>
        <taxon>Laurales</taxon>
        <taxon>Lauraceae</taxon>
        <taxon>Persea</taxon>
    </lineage>
</organism>
<comment type="caution">
    <text evidence="1">The sequence shown here is derived from an EMBL/GenBank/DDBJ whole genome shotgun (WGS) entry which is preliminary data.</text>
</comment>
<accession>A0ACC2KSV0</accession>
<dbReference type="Proteomes" id="UP001234297">
    <property type="component" value="Chromosome 11"/>
</dbReference>
<evidence type="ECO:0000313" key="2">
    <source>
        <dbReference type="Proteomes" id="UP001234297"/>
    </source>
</evidence>
<reference evidence="1 2" key="1">
    <citation type="journal article" date="2022" name="Hortic Res">
        <title>A haplotype resolved chromosomal level avocado genome allows analysis of novel avocado genes.</title>
        <authorList>
            <person name="Nath O."/>
            <person name="Fletcher S.J."/>
            <person name="Hayward A."/>
            <person name="Shaw L.M."/>
            <person name="Masouleh A.K."/>
            <person name="Furtado A."/>
            <person name="Henry R.J."/>
            <person name="Mitter N."/>
        </authorList>
    </citation>
    <scope>NUCLEOTIDE SEQUENCE [LARGE SCALE GENOMIC DNA]</scope>
    <source>
        <strain evidence="2">cv. Hass</strain>
    </source>
</reference>
<gene>
    <name evidence="1" type="ORF">MRB53_032461</name>
</gene>
<name>A0ACC2KSV0_PERAE</name>
<sequence>MPQFTSPVKKRMTAISNAEKHRIFSNAIEFRIRVHFDLSRLKPCSPKSRWVFKVRAVGNSEKNSNERKSVGGNGAEEKWRWIQEDDLWEDYEKPSMPFLLLFSRYCDLLFFV</sequence>
<proteinExistence type="predicted"/>